<proteinExistence type="predicted"/>
<dbReference type="Proteomes" id="UP000256964">
    <property type="component" value="Unassembled WGS sequence"/>
</dbReference>
<protein>
    <submittedName>
        <fullName evidence="1">Uncharacterized protein</fullName>
    </submittedName>
</protein>
<organism evidence="1 2">
    <name type="scientific">Lentinus brumalis</name>
    <dbReference type="NCBI Taxonomy" id="2498619"/>
    <lineage>
        <taxon>Eukaryota</taxon>
        <taxon>Fungi</taxon>
        <taxon>Dikarya</taxon>
        <taxon>Basidiomycota</taxon>
        <taxon>Agaricomycotina</taxon>
        <taxon>Agaricomycetes</taxon>
        <taxon>Polyporales</taxon>
        <taxon>Polyporaceae</taxon>
        <taxon>Lentinus</taxon>
    </lineage>
</organism>
<sequence>MGTTLGQSGISVLYVMSTSAFTHDRLPARSACLRRNIASPVALPRFRFLTRSSGESPRLSYIPQNDTQHIDLSSSTLVPLSPNIVASSPALPHPLPFPSRTPPSVLRLECVAHDIPFDFCNKVPRGARNGEQLNRGLECGCSPFWIGMIDLYGHERPG</sequence>
<reference evidence="1 2" key="1">
    <citation type="journal article" date="2018" name="Biotechnol. Biofuels">
        <title>Integrative visual omics of the white-rot fungus Polyporus brumalis exposes the biotechnological potential of its oxidative enzymes for delignifying raw plant biomass.</title>
        <authorList>
            <person name="Miyauchi S."/>
            <person name="Rancon A."/>
            <person name="Drula E."/>
            <person name="Hage H."/>
            <person name="Chaduli D."/>
            <person name="Favel A."/>
            <person name="Grisel S."/>
            <person name="Henrissat B."/>
            <person name="Herpoel-Gimbert I."/>
            <person name="Ruiz-Duenas F.J."/>
            <person name="Chevret D."/>
            <person name="Hainaut M."/>
            <person name="Lin J."/>
            <person name="Wang M."/>
            <person name="Pangilinan J."/>
            <person name="Lipzen A."/>
            <person name="Lesage-Meessen L."/>
            <person name="Navarro D."/>
            <person name="Riley R."/>
            <person name="Grigoriev I.V."/>
            <person name="Zhou S."/>
            <person name="Raouche S."/>
            <person name="Rosso M.N."/>
        </authorList>
    </citation>
    <scope>NUCLEOTIDE SEQUENCE [LARGE SCALE GENOMIC DNA]</scope>
    <source>
        <strain evidence="1 2">BRFM 1820</strain>
    </source>
</reference>
<evidence type="ECO:0000313" key="2">
    <source>
        <dbReference type="Proteomes" id="UP000256964"/>
    </source>
</evidence>
<gene>
    <name evidence="1" type="ORF">OH76DRAFT_553721</name>
</gene>
<keyword evidence="2" id="KW-1185">Reference proteome</keyword>
<dbReference type="EMBL" id="KZ857407">
    <property type="protein sequence ID" value="RDX49073.1"/>
    <property type="molecule type" value="Genomic_DNA"/>
</dbReference>
<accession>A0A371D960</accession>
<name>A0A371D960_9APHY</name>
<dbReference type="AlphaFoldDB" id="A0A371D960"/>
<evidence type="ECO:0000313" key="1">
    <source>
        <dbReference type="EMBL" id="RDX49073.1"/>
    </source>
</evidence>